<dbReference type="GO" id="GO:0050661">
    <property type="term" value="F:NADP binding"/>
    <property type="evidence" value="ECO:0007669"/>
    <property type="project" value="InterPro"/>
</dbReference>
<feature type="binding site" evidence="4">
    <location>
        <begin position="205"/>
        <end position="208"/>
    </location>
    <ligand>
        <name>substrate</name>
    </ligand>
</feature>
<dbReference type="PANTHER" id="PTHR43103:SF3">
    <property type="entry name" value="ADP-L-GLYCERO-D-MANNO-HEPTOSE-6-EPIMERASE"/>
    <property type="match status" value="1"/>
</dbReference>
<dbReference type="RefSeq" id="WP_115517131.1">
    <property type="nucleotide sequence ID" value="NZ_QRGO01000001.1"/>
</dbReference>
<keyword evidence="3 4" id="KW-0119">Carbohydrate metabolism</keyword>
<comment type="cofactor">
    <cofactor evidence="4">
        <name>NADP(+)</name>
        <dbReference type="ChEBI" id="CHEBI:58349"/>
    </cofactor>
    <text evidence="4">Binds 1 NADP(+) per subunit.</text>
</comment>
<keyword evidence="1 4" id="KW-0521">NADP</keyword>
<feature type="binding site" evidence="4">
    <location>
        <begin position="71"/>
        <end position="75"/>
    </location>
    <ligand>
        <name>NADP(+)</name>
        <dbReference type="ChEBI" id="CHEBI:58349"/>
    </ligand>
</feature>
<dbReference type="Proteomes" id="UP000263993">
    <property type="component" value="Unassembled WGS sequence"/>
</dbReference>
<gene>
    <name evidence="6" type="primary">rfaD</name>
    <name evidence="4" type="synonym">hldD</name>
    <name evidence="6" type="ORF">DXH78_11355</name>
</gene>
<dbReference type="UniPathway" id="UPA00356">
    <property type="reaction ID" value="UER00440"/>
</dbReference>
<dbReference type="OrthoDB" id="9801785at2"/>
<dbReference type="InterPro" id="IPR001509">
    <property type="entry name" value="Epimerase_deHydtase"/>
</dbReference>
<feature type="binding site" evidence="4">
    <location>
        <position position="184"/>
    </location>
    <ligand>
        <name>substrate</name>
    </ligand>
</feature>
<dbReference type="InterPro" id="IPR011912">
    <property type="entry name" value="Heptose_epim"/>
</dbReference>
<comment type="subunit">
    <text evidence="4">Homopentamer.</text>
</comment>
<feature type="binding site" evidence="4">
    <location>
        <position position="191"/>
    </location>
    <ligand>
        <name>substrate</name>
    </ligand>
</feature>
<feature type="binding site" evidence="4">
    <location>
        <position position="219"/>
    </location>
    <ligand>
        <name>substrate</name>
    </ligand>
</feature>
<evidence type="ECO:0000313" key="6">
    <source>
        <dbReference type="EMBL" id="RDV05105.1"/>
    </source>
</evidence>
<keyword evidence="7" id="KW-1185">Reference proteome</keyword>
<evidence type="ECO:0000256" key="2">
    <source>
        <dbReference type="ARBA" id="ARBA00023235"/>
    </source>
</evidence>
<feature type="binding site" evidence="4">
    <location>
        <begin position="10"/>
        <end position="11"/>
    </location>
    <ligand>
        <name>NADP(+)</name>
        <dbReference type="ChEBI" id="CHEBI:58349"/>
    </ligand>
</feature>
<feature type="binding site" evidence="4">
    <location>
        <position position="145"/>
    </location>
    <ligand>
        <name>NADP(+)</name>
        <dbReference type="ChEBI" id="CHEBI:58349"/>
    </ligand>
</feature>
<accession>A0A371BBW8</accession>
<feature type="binding site" evidence="4">
    <location>
        <begin position="31"/>
        <end position="32"/>
    </location>
    <ligand>
        <name>NADP(+)</name>
        <dbReference type="ChEBI" id="CHEBI:58349"/>
    </ligand>
</feature>
<feature type="binding site" evidence="4">
    <location>
        <position position="88"/>
    </location>
    <ligand>
        <name>NADP(+)</name>
        <dbReference type="ChEBI" id="CHEBI:58349"/>
    </ligand>
</feature>
<feature type="binding site" evidence="4">
    <location>
        <position position="38"/>
    </location>
    <ligand>
        <name>NADP(+)</name>
        <dbReference type="ChEBI" id="CHEBI:58349"/>
    </ligand>
</feature>
<dbReference type="AlphaFoldDB" id="A0A371BBW8"/>
<evidence type="ECO:0000256" key="1">
    <source>
        <dbReference type="ARBA" id="ARBA00022857"/>
    </source>
</evidence>
<comment type="domain">
    <text evidence="4">Contains a large N-terminal NADP-binding domain, and a smaller C-terminal substrate-binding domain.</text>
</comment>
<comment type="pathway">
    <text evidence="4">Nucleotide-sugar biosynthesis; ADP-L-glycero-beta-D-manno-heptose biosynthesis; ADP-L-glycero-beta-D-manno-heptose from D-glycero-beta-D-manno-heptose 7-phosphate: step 4/4.</text>
</comment>
<dbReference type="SUPFAM" id="SSF51735">
    <property type="entry name" value="NAD(P)-binding Rossmann-fold domains"/>
    <property type="match status" value="1"/>
</dbReference>
<evidence type="ECO:0000259" key="5">
    <source>
        <dbReference type="Pfam" id="PF01370"/>
    </source>
</evidence>
<dbReference type="InterPro" id="IPR036291">
    <property type="entry name" value="NAD(P)-bd_dom_sf"/>
</dbReference>
<comment type="caution">
    <text evidence="6">The sequence shown here is derived from an EMBL/GenBank/DDBJ whole genome shotgun (WGS) entry which is preliminary data.</text>
</comment>
<dbReference type="EC" id="5.1.3.20" evidence="4"/>
<organism evidence="6 7">
    <name type="scientific">Undibacter mobilis</name>
    <dbReference type="NCBI Taxonomy" id="2292256"/>
    <lineage>
        <taxon>Bacteria</taxon>
        <taxon>Pseudomonadati</taxon>
        <taxon>Pseudomonadota</taxon>
        <taxon>Alphaproteobacteria</taxon>
        <taxon>Hyphomicrobiales</taxon>
        <taxon>Nitrobacteraceae</taxon>
        <taxon>Undibacter</taxon>
    </lineage>
</organism>
<dbReference type="GO" id="GO:0097171">
    <property type="term" value="P:ADP-L-glycero-beta-D-manno-heptose biosynthetic process"/>
    <property type="evidence" value="ECO:0007669"/>
    <property type="project" value="UniProtKB-UniPathway"/>
</dbReference>
<comment type="function">
    <text evidence="4">Catalyzes the interconversion between ADP-D-glycero-beta-D-manno-heptose and ADP-L-glycero-beta-D-manno-heptose via an epimerization at carbon 6 of the heptose.</text>
</comment>
<protein>
    <recommendedName>
        <fullName evidence="4">ADP-L-glycero-D-manno-heptose-6-epimerase</fullName>
        <ecNumber evidence="4">5.1.3.20</ecNumber>
    </recommendedName>
    <alternativeName>
        <fullName evidence="4">ADP-L-glycero-beta-D-manno-heptose-6-epimerase</fullName>
        <shortName evidence="4">ADP-glyceromanno-heptose 6-epimerase</shortName>
        <shortName evidence="4">ADP-hep 6-epimerase</shortName>
        <shortName evidence="4">AGME</shortName>
    </alternativeName>
</protein>
<dbReference type="Pfam" id="PF01370">
    <property type="entry name" value="Epimerase"/>
    <property type="match status" value="1"/>
</dbReference>
<dbReference type="NCBIfam" id="TIGR02197">
    <property type="entry name" value="heptose_epim"/>
    <property type="match status" value="1"/>
</dbReference>
<feature type="active site" description="Proton acceptor" evidence="4">
    <location>
        <position position="182"/>
    </location>
</feature>
<comment type="catalytic activity">
    <reaction evidence="4">
        <text>ADP-D-glycero-beta-D-manno-heptose = ADP-L-glycero-beta-D-manno-heptose</text>
        <dbReference type="Rhea" id="RHEA:17577"/>
        <dbReference type="ChEBI" id="CHEBI:59967"/>
        <dbReference type="ChEBI" id="CHEBI:61506"/>
        <dbReference type="EC" id="5.1.3.20"/>
    </reaction>
</comment>
<dbReference type="Gene3D" id="3.90.25.10">
    <property type="entry name" value="UDP-galactose 4-epimerase, domain 1"/>
    <property type="match status" value="1"/>
</dbReference>
<evidence type="ECO:0000256" key="4">
    <source>
        <dbReference type="HAMAP-Rule" id="MF_01601"/>
    </source>
</evidence>
<comment type="similarity">
    <text evidence="4">Belongs to the NAD(P)-dependent epimerase/dehydratase family. HldD subfamily.</text>
</comment>
<evidence type="ECO:0000256" key="3">
    <source>
        <dbReference type="ARBA" id="ARBA00023277"/>
    </source>
</evidence>
<reference evidence="7" key="1">
    <citation type="submission" date="2018-08" db="EMBL/GenBank/DDBJ databases">
        <authorList>
            <person name="Kim S.-J."/>
            <person name="Jung G.-Y."/>
        </authorList>
    </citation>
    <scope>NUCLEOTIDE SEQUENCE [LARGE SCALE GENOMIC DNA]</scope>
    <source>
        <strain evidence="7">GY_H</strain>
    </source>
</reference>
<feature type="active site" description="Proton acceptor" evidence="4">
    <location>
        <position position="141"/>
    </location>
</feature>
<dbReference type="HAMAP" id="MF_01601">
    <property type="entry name" value="Heptose_epimerase"/>
    <property type="match status" value="1"/>
</dbReference>
<dbReference type="PANTHER" id="PTHR43103">
    <property type="entry name" value="NUCLEOSIDE-DIPHOSPHATE-SUGAR EPIMERASE"/>
    <property type="match status" value="1"/>
</dbReference>
<sequence>MILVTGGAGFIGSNIVASLNEAGRTDVVVNDVLGTDGKWRNLAKRQIADFVPPEDLPKWLDGRKLEAVIHMGAISSTTAGDGDAVINNNFRLSLRLLDWCTETGTPFVYASSAATYGDRDTHFVDDWSLEGLRTLRPMNLYGWSKHLFDLALVDRYVKKQKLPPTWVGLKFFNVYGPNEYHKGAMASVLSKVFDGAKAGQPVKLFKSHREGIGDGDQRRDFVYVDDVVSVVRWALSGSANNGIYNVGTGQAESFKDMIVAMFKAMGVKPNIDYVDMPLSIRDQYQYFTQADASNLRRAGYNAGFTPMEKAVTHYVTGYLDQADRYK</sequence>
<feature type="binding site" evidence="4">
    <location>
        <position position="174"/>
    </location>
    <ligand>
        <name>NADP(+)</name>
        <dbReference type="ChEBI" id="CHEBI:58349"/>
    </ligand>
</feature>
<dbReference type="Gene3D" id="3.40.50.720">
    <property type="entry name" value="NAD(P)-binding Rossmann-like Domain"/>
    <property type="match status" value="1"/>
</dbReference>
<name>A0A371BBW8_9BRAD</name>
<dbReference type="GO" id="GO:0008712">
    <property type="term" value="F:ADP-glyceromanno-heptose 6-epimerase activity"/>
    <property type="evidence" value="ECO:0007669"/>
    <property type="project" value="UniProtKB-UniRule"/>
</dbReference>
<keyword evidence="2 4" id="KW-0413">Isomerase</keyword>
<evidence type="ECO:0000313" key="7">
    <source>
        <dbReference type="Proteomes" id="UP000263993"/>
    </source>
</evidence>
<proteinExistence type="inferred from homology"/>
<feature type="binding site" evidence="4">
    <location>
        <position position="284"/>
    </location>
    <ligand>
        <name>substrate</name>
    </ligand>
</feature>
<feature type="binding site" evidence="4">
    <location>
        <position position="173"/>
    </location>
    <ligand>
        <name>substrate</name>
    </ligand>
</feature>
<dbReference type="GO" id="GO:0005975">
    <property type="term" value="P:carbohydrate metabolic process"/>
    <property type="evidence" value="ECO:0007669"/>
    <property type="project" value="UniProtKB-UniRule"/>
</dbReference>
<feature type="domain" description="NAD-dependent epimerase/dehydratase" evidence="5">
    <location>
        <begin position="2"/>
        <end position="247"/>
    </location>
</feature>
<comment type="caution">
    <text evidence="4">Lacks conserved residue(s) required for the propagation of feature annotation.</text>
</comment>
<feature type="binding site" evidence="4">
    <location>
        <position position="182"/>
    </location>
    <ligand>
        <name>NADP(+)</name>
        <dbReference type="ChEBI" id="CHEBI:58349"/>
    </ligand>
</feature>
<dbReference type="EMBL" id="QRGO01000001">
    <property type="protein sequence ID" value="RDV05105.1"/>
    <property type="molecule type" value="Genomic_DNA"/>
</dbReference>